<feature type="domain" description="VOC" evidence="1">
    <location>
        <begin position="149"/>
        <end position="265"/>
    </location>
</feature>
<dbReference type="PROSITE" id="PS51819">
    <property type="entry name" value="VOC"/>
    <property type="match status" value="1"/>
</dbReference>
<proteinExistence type="predicted"/>
<dbReference type="PANTHER" id="PTHR36437">
    <property type="entry name" value="GLYOXALASE/BLEOMYCIN RESISTANCE PROTEIN/DIOXYGENASE"/>
    <property type="match status" value="1"/>
</dbReference>
<gene>
    <name evidence="2" type="ORF">J34TS1_56940</name>
</gene>
<evidence type="ECO:0000313" key="2">
    <source>
        <dbReference type="EMBL" id="GIO50929.1"/>
    </source>
</evidence>
<dbReference type="Proteomes" id="UP000682811">
    <property type="component" value="Unassembled WGS sequence"/>
</dbReference>
<dbReference type="EMBL" id="BORT01000040">
    <property type="protein sequence ID" value="GIO50929.1"/>
    <property type="molecule type" value="Genomic_DNA"/>
</dbReference>
<dbReference type="Gene3D" id="3.10.180.10">
    <property type="entry name" value="2,3-Dihydroxybiphenyl 1,2-Dioxygenase, domain 1"/>
    <property type="match status" value="2"/>
</dbReference>
<sequence length="271" mass="30785">MPSGLNAFMRIDRVILPVPDVRLAAEWYVHEFEFQIARTGSKEIDLNVHEGETLLTLTESAENQTFRPLPHLDAEGHVPCFNFYTHWEDLHGGWFESRGIRITEMMQTPYMNVCEMTDPFGNVIGICHEKSNSLFYTPSSGPIPPMFHRVLAVFLPVRDLESSIRWYSDVLGFKLHNHWGQGADLVIGAGETVVTMICMDEKPQRQAIQAMKGRAYYSLQTSDIHEAYRKLSTMGVTDGPCRQQNGVNMFHVKSPEGLTIRISEKELIQVG</sequence>
<evidence type="ECO:0000313" key="3">
    <source>
        <dbReference type="Proteomes" id="UP000682811"/>
    </source>
</evidence>
<comment type="caution">
    <text evidence="2">The sequence shown here is derived from an EMBL/GenBank/DDBJ whole genome shotgun (WGS) entry which is preliminary data.</text>
</comment>
<accession>A0A919YHN9</accession>
<dbReference type="InterPro" id="IPR037523">
    <property type="entry name" value="VOC_core"/>
</dbReference>
<dbReference type="InterPro" id="IPR004360">
    <property type="entry name" value="Glyas_Fos-R_dOase_dom"/>
</dbReference>
<organism evidence="2 3">
    <name type="scientific">Paenibacillus azoreducens</name>
    <dbReference type="NCBI Taxonomy" id="116718"/>
    <lineage>
        <taxon>Bacteria</taxon>
        <taxon>Bacillati</taxon>
        <taxon>Bacillota</taxon>
        <taxon>Bacilli</taxon>
        <taxon>Bacillales</taxon>
        <taxon>Paenibacillaceae</taxon>
        <taxon>Paenibacillus</taxon>
    </lineage>
</organism>
<dbReference type="Pfam" id="PF00903">
    <property type="entry name" value="Glyoxalase"/>
    <property type="match status" value="1"/>
</dbReference>
<dbReference type="InterPro" id="IPR029068">
    <property type="entry name" value="Glyas_Bleomycin-R_OHBP_Dase"/>
</dbReference>
<name>A0A919YHN9_9BACL</name>
<dbReference type="SUPFAM" id="SSF54593">
    <property type="entry name" value="Glyoxalase/Bleomycin resistance protein/Dihydroxybiphenyl dioxygenase"/>
    <property type="match status" value="2"/>
</dbReference>
<keyword evidence="3" id="KW-1185">Reference proteome</keyword>
<dbReference type="RefSeq" id="WP_212981016.1">
    <property type="nucleotide sequence ID" value="NZ_AP025343.1"/>
</dbReference>
<dbReference type="PANTHER" id="PTHR36437:SF2">
    <property type="entry name" value="GLYOXALASE_BLEOMYCIN RESISTANCE PROTEIN_DIOXYGENASE"/>
    <property type="match status" value="1"/>
</dbReference>
<dbReference type="AlphaFoldDB" id="A0A919YHN9"/>
<reference evidence="2 3" key="1">
    <citation type="submission" date="2021-03" db="EMBL/GenBank/DDBJ databases">
        <title>Antimicrobial resistance genes in bacteria isolated from Japanese honey, and their potential for conferring macrolide and lincosamide resistance in the American foulbrood pathogen Paenibacillus larvae.</title>
        <authorList>
            <person name="Okamoto M."/>
            <person name="Kumagai M."/>
            <person name="Kanamori H."/>
            <person name="Takamatsu D."/>
        </authorList>
    </citation>
    <scope>NUCLEOTIDE SEQUENCE [LARGE SCALE GENOMIC DNA]</scope>
    <source>
        <strain evidence="2 3">J34TS1</strain>
    </source>
</reference>
<evidence type="ECO:0000259" key="1">
    <source>
        <dbReference type="PROSITE" id="PS51819"/>
    </source>
</evidence>
<protein>
    <recommendedName>
        <fullName evidence="1">VOC domain-containing protein</fullName>
    </recommendedName>
</protein>